<gene>
    <name evidence="1" type="ORF">LECACI_7A006536</name>
</gene>
<dbReference type="AlphaFoldDB" id="A0AAI8Z2Q9"/>
<evidence type="ECO:0000313" key="1">
    <source>
        <dbReference type="EMBL" id="CAK4031378.1"/>
    </source>
</evidence>
<protein>
    <submittedName>
        <fullName evidence="1">Uncharacterized protein</fullName>
    </submittedName>
</protein>
<proteinExistence type="predicted"/>
<keyword evidence="2" id="KW-1185">Reference proteome</keyword>
<comment type="caution">
    <text evidence="1">The sequence shown here is derived from an EMBL/GenBank/DDBJ whole genome shotgun (WGS) entry which is preliminary data.</text>
</comment>
<dbReference type="Proteomes" id="UP001296104">
    <property type="component" value="Unassembled WGS sequence"/>
</dbReference>
<accession>A0AAI8Z2Q9</accession>
<name>A0AAI8Z2Q9_9PEZI</name>
<reference evidence="1" key="1">
    <citation type="submission" date="2023-11" db="EMBL/GenBank/DDBJ databases">
        <authorList>
            <person name="Alioto T."/>
            <person name="Alioto T."/>
            <person name="Gomez Garrido J."/>
        </authorList>
    </citation>
    <scope>NUCLEOTIDE SEQUENCE</scope>
</reference>
<dbReference type="EMBL" id="CAVMBE010000047">
    <property type="protein sequence ID" value="CAK4031378.1"/>
    <property type="molecule type" value="Genomic_DNA"/>
</dbReference>
<evidence type="ECO:0000313" key="2">
    <source>
        <dbReference type="Proteomes" id="UP001296104"/>
    </source>
</evidence>
<sequence length="285" mass="33385">MCHKLLSIYNCRHTEESVRSCSKRDSTIIKQRCLSDLRLINPDQPIKIPGICFQCSREPFRFMDLPRELRDMIYASCVSDCEAPRAYHWPREESSTRVVIRGKPWMGLLLSNHQLFREYRARIVKGVEVLLVDHFRQGMALDAPKLHPNLSKAPIHFRLLLLAPCERCEKGMIHAHCYVKDEFNCQQRWVQTFSEDLGNPKSLRVRFDVWWPPKFGDGEIQWPDTPHMAFRMEESAQNFVQVEKLTELEICRIRGTAELKEGTNGLQMEQKNQDLVARWTASGKW</sequence>
<organism evidence="1 2">
    <name type="scientific">Lecanosticta acicola</name>
    <dbReference type="NCBI Taxonomy" id="111012"/>
    <lineage>
        <taxon>Eukaryota</taxon>
        <taxon>Fungi</taxon>
        <taxon>Dikarya</taxon>
        <taxon>Ascomycota</taxon>
        <taxon>Pezizomycotina</taxon>
        <taxon>Dothideomycetes</taxon>
        <taxon>Dothideomycetidae</taxon>
        <taxon>Mycosphaerellales</taxon>
        <taxon>Mycosphaerellaceae</taxon>
        <taxon>Lecanosticta</taxon>
    </lineage>
</organism>